<reference evidence="1 2" key="1">
    <citation type="submission" date="2021-02" db="EMBL/GenBank/DDBJ databases">
        <title>Plant Genome Project.</title>
        <authorList>
            <person name="Zhang R.-G."/>
        </authorList>
    </citation>
    <scope>NUCLEOTIDE SEQUENCE [LARGE SCALE GENOMIC DNA]</scope>
    <source>
        <tissue evidence="1">Leaves</tissue>
    </source>
</reference>
<comment type="caution">
    <text evidence="1">The sequence shown here is derived from an EMBL/GenBank/DDBJ whole genome shotgun (WGS) entry which is preliminary data.</text>
</comment>
<name>A0ABQ8GZW3_9ROSI</name>
<proteinExistence type="predicted"/>
<sequence>MNSDKISELCAPLHLFDDEGLMQDVGGTLKIEGSKKLALSLMGKLLAGRQNNRTPLNTLYKNWVLVGGPWNFDNSLLILDEPKGLGDLSKMSFSKIGKVKELDLGASGDYVGKFISVRESVDVLLPLKRGIRIQFEDSDEEQTLLLRYEKMTCIRASSPTKERFSHSAKFSKNPKGSMADGVYMQGSYDRNIGDNGGDMARVLNDMAVQHILVKGLKKAENVRTSSRPDFSKLTPIKLAVNSEICGSDPRVVPTKDTLVFSEEAESNKQSDGNISIDLDQGFLCILASHGHVKSAKWKHQACEKGLALSNSEAGLVSYKRQFEAFSKGGNSLDAKKQ</sequence>
<dbReference type="EMBL" id="JAFEMO010000091">
    <property type="protein sequence ID" value="KAH7526812.1"/>
    <property type="molecule type" value="Genomic_DNA"/>
</dbReference>
<protein>
    <submittedName>
        <fullName evidence="1">Uncharacterized protein</fullName>
    </submittedName>
</protein>
<evidence type="ECO:0000313" key="1">
    <source>
        <dbReference type="EMBL" id="KAH7526812.1"/>
    </source>
</evidence>
<organism evidence="1 2">
    <name type="scientific">Xanthoceras sorbifolium</name>
    <dbReference type="NCBI Taxonomy" id="99658"/>
    <lineage>
        <taxon>Eukaryota</taxon>
        <taxon>Viridiplantae</taxon>
        <taxon>Streptophyta</taxon>
        <taxon>Embryophyta</taxon>
        <taxon>Tracheophyta</taxon>
        <taxon>Spermatophyta</taxon>
        <taxon>Magnoliopsida</taxon>
        <taxon>eudicotyledons</taxon>
        <taxon>Gunneridae</taxon>
        <taxon>Pentapetalae</taxon>
        <taxon>rosids</taxon>
        <taxon>malvids</taxon>
        <taxon>Sapindales</taxon>
        <taxon>Sapindaceae</taxon>
        <taxon>Xanthoceroideae</taxon>
        <taxon>Xanthoceras</taxon>
    </lineage>
</organism>
<gene>
    <name evidence="1" type="ORF">JRO89_XSUnG0051800</name>
</gene>
<evidence type="ECO:0000313" key="2">
    <source>
        <dbReference type="Proteomes" id="UP000827721"/>
    </source>
</evidence>
<dbReference type="Proteomes" id="UP000827721">
    <property type="component" value="Unassembled WGS sequence"/>
</dbReference>
<keyword evidence="2" id="KW-1185">Reference proteome</keyword>
<accession>A0ABQ8GZW3</accession>